<dbReference type="GeneID" id="97142271"/>
<name>A0A1G7ZLW2_ANETH</name>
<keyword evidence="1" id="KW-0413">Isomerase</keyword>
<protein>
    <submittedName>
        <fullName evidence="1">Peptidyl-prolyl cis-trans isomerase</fullName>
    </submittedName>
</protein>
<accession>A0A1G7ZLW2</accession>
<reference evidence="2 3" key="1">
    <citation type="submission" date="2016-10" db="EMBL/GenBank/DDBJ databases">
        <authorList>
            <person name="de Groot N.N."/>
        </authorList>
    </citation>
    <scope>NUCLEOTIDE SEQUENCE [LARGE SCALE GENOMIC DNA]</scope>
    <source>
        <strain evidence="2 3">L 420-91</strain>
    </source>
</reference>
<dbReference type="OrthoDB" id="2404998at2"/>
<organism evidence="2 3">
    <name type="scientific">Aneurinibacillus thermoaerophilus</name>
    <dbReference type="NCBI Taxonomy" id="143495"/>
    <lineage>
        <taxon>Bacteria</taxon>
        <taxon>Bacillati</taxon>
        <taxon>Bacillota</taxon>
        <taxon>Bacilli</taxon>
        <taxon>Bacillales</taxon>
        <taxon>Paenibacillaceae</taxon>
        <taxon>Aneurinibacillus group</taxon>
        <taxon>Aneurinibacillus</taxon>
    </lineage>
</organism>
<reference evidence="1 4" key="2">
    <citation type="submission" date="2021-08" db="EMBL/GenBank/DDBJ databases">
        <title>Complete genome sequence of the strain Aneurinibacillus thermoaerophilus CCM 8960.</title>
        <authorList>
            <person name="Musilova J."/>
            <person name="Kourilova X."/>
            <person name="Pernicova I."/>
            <person name="Bezdicek M."/>
            <person name="Lengerova M."/>
            <person name="Obruca S."/>
            <person name="Sedlar K."/>
        </authorList>
    </citation>
    <scope>NUCLEOTIDE SEQUENCE [LARGE SCALE GENOMIC DNA]</scope>
    <source>
        <strain evidence="1 4">CCM 8960</strain>
    </source>
</reference>
<evidence type="ECO:0000313" key="2">
    <source>
        <dbReference type="EMBL" id="SDH09664.1"/>
    </source>
</evidence>
<dbReference type="Proteomes" id="UP000198956">
    <property type="component" value="Unassembled WGS sequence"/>
</dbReference>
<proteinExistence type="predicted"/>
<dbReference type="GO" id="GO:0016853">
    <property type="term" value="F:isomerase activity"/>
    <property type="evidence" value="ECO:0007669"/>
    <property type="project" value="UniProtKB-KW"/>
</dbReference>
<dbReference type="EMBL" id="FNDE01000011">
    <property type="protein sequence ID" value="SDH09664.1"/>
    <property type="molecule type" value="Genomic_DNA"/>
</dbReference>
<keyword evidence="4" id="KW-1185">Reference proteome</keyword>
<sequence length="165" mass="18479">MADVITISGNVKYSITLDPSVWIFDDRKFKLEDFFANIGQEKTEGADDSLMKIGQRWDRELTQGVAPTQQSEKLFAEKKKIVGDYGMNLGPFLKNAEPNETASTLVCKRESGEEIRIPLSEAYEAVVCFAIDGKPIRKDGPVYLYYGDGRNMDNPIKGITGFEII</sequence>
<gene>
    <name evidence="1" type="ORF">K3F53_12885</name>
    <name evidence="2" type="ORF">SAMN04489735_101149</name>
</gene>
<dbReference type="RefSeq" id="WP_057898183.1">
    <property type="nucleotide sequence ID" value="NZ_CP080764.1"/>
</dbReference>
<evidence type="ECO:0000313" key="3">
    <source>
        <dbReference type="Proteomes" id="UP000198956"/>
    </source>
</evidence>
<dbReference type="Proteomes" id="UP000826616">
    <property type="component" value="Chromosome"/>
</dbReference>
<dbReference type="AlphaFoldDB" id="A0A1G7ZLW2"/>
<evidence type="ECO:0000313" key="1">
    <source>
        <dbReference type="EMBL" id="QYY41803.1"/>
    </source>
</evidence>
<dbReference type="EMBL" id="CP080764">
    <property type="protein sequence ID" value="QYY41803.1"/>
    <property type="molecule type" value="Genomic_DNA"/>
</dbReference>
<evidence type="ECO:0000313" key="4">
    <source>
        <dbReference type="Proteomes" id="UP000826616"/>
    </source>
</evidence>